<dbReference type="GO" id="GO:0005856">
    <property type="term" value="C:cytoskeleton"/>
    <property type="evidence" value="ECO:0007669"/>
    <property type="project" value="UniProtKB-ARBA"/>
</dbReference>
<evidence type="ECO:0000256" key="3">
    <source>
        <dbReference type="SAM" id="MobiDB-lite"/>
    </source>
</evidence>
<dbReference type="GO" id="GO:0005929">
    <property type="term" value="C:cilium"/>
    <property type="evidence" value="ECO:0007669"/>
    <property type="project" value="TreeGrafter"/>
</dbReference>
<evidence type="ECO:0000256" key="2">
    <source>
        <dbReference type="ARBA" id="ARBA00023054"/>
    </source>
</evidence>
<proteinExistence type="inferred from homology"/>
<dbReference type="PANTHER" id="PTHR21501:SF4">
    <property type="entry name" value="PROTEIN FAM161B"/>
    <property type="match status" value="1"/>
</dbReference>
<dbReference type="PANTHER" id="PTHR21501">
    <property type="entry name" value="PROTEIN FAM-161"/>
    <property type="match status" value="1"/>
</dbReference>
<dbReference type="GO" id="GO:0044782">
    <property type="term" value="P:cilium organization"/>
    <property type="evidence" value="ECO:0007669"/>
    <property type="project" value="TreeGrafter"/>
</dbReference>
<organism evidence="4">
    <name type="scientific">Cyprinus carpio</name>
    <name type="common">Common carp</name>
    <dbReference type="NCBI Taxonomy" id="7962"/>
    <lineage>
        <taxon>Eukaryota</taxon>
        <taxon>Metazoa</taxon>
        <taxon>Chordata</taxon>
        <taxon>Craniata</taxon>
        <taxon>Vertebrata</taxon>
        <taxon>Euteleostomi</taxon>
        <taxon>Actinopterygii</taxon>
        <taxon>Neopterygii</taxon>
        <taxon>Teleostei</taxon>
        <taxon>Ostariophysi</taxon>
        <taxon>Cypriniformes</taxon>
        <taxon>Cyprinidae</taxon>
        <taxon>Cyprininae</taxon>
        <taxon>Cyprinus</taxon>
    </lineage>
</organism>
<feature type="region of interest" description="Disordered" evidence="3">
    <location>
        <begin position="51"/>
        <end position="77"/>
    </location>
</feature>
<reference evidence="4" key="1">
    <citation type="submission" date="2025-08" db="UniProtKB">
        <authorList>
            <consortium name="RefSeq"/>
        </authorList>
    </citation>
    <scope>IDENTIFICATION</scope>
    <source>
        <tissue evidence="4">Muscle</tissue>
    </source>
</reference>
<accession>A0A9R0BD60</accession>
<protein>
    <submittedName>
        <fullName evidence="4">Protein FAM161B-like isoform X1</fullName>
    </submittedName>
</protein>
<comment type="similarity">
    <text evidence="1">Belongs to the FAM161 family.</text>
</comment>
<dbReference type="GeneID" id="109108505"/>
<dbReference type="OrthoDB" id="2150121at2759"/>
<dbReference type="Proteomes" id="UP001155660">
    <property type="component" value="Chromosome A17"/>
</dbReference>
<sequence length="89" mass="10389">MNLKRSSSFGGLTSLSMDTLPTYITDAARKRSMAVRRSLELKDLKEQENAKWMKQHRIKSQPMSRAVAMRAQAMDPHKEVYQEKLKQHR</sequence>
<dbReference type="InterPro" id="IPR019579">
    <property type="entry name" value="FAM161A/B"/>
</dbReference>
<dbReference type="AlphaFoldDB" id="A0A9R0BD60"/>
<evidence type="ECO:0000256" key="1">
    <source>
        <dbReference type="ARBA" id="ARBA00006663"/>
    </source>
</evidence>
<dbReference type="Pfam" id="PF10595">
    <property type="entry name" value="FAM161A_B"/>
    <property type="match status" value="1"/>
</dbReference>
<dbReference type="KEGG" id="ccar:109108505"/>
<dbReference type="InterPro" id="IPR051655">
    <property type="entry name" value="FAM161"/>
</dbReference>
<dbReference type="RefSeq" id="XP_042630325.1">
    <property type="nucleotide sequence ID" value="XM_042774391.1"/>
</dbReference>
<name>A0A9R0BD60_CYPCA</name>
<gene>
    <name evidence="4" type="primary">LOC109108505</name>
</gene>
<evidence type="ECO:0000313" key="4">
    <source>
        <dbReference type="RefSeq" id="XP_042630325.1"/>
    </source>
</evidence>
<keyword evidence="2" id="KW-0175">Coiled coil</keyword>